<protein>
    <submittedName>
        <fullName evidence="1">Alkylhydroperoxidase-like domain-containing protein</fullName>
    </submittedName>
</protein>
<dbReference type="EMBL" id="CP003915">
    <property type="protein sequence ID" value="AHG64160.1"/>
    <property type="molecule type" value="Genomic_DNA"/>
</dbReference>
<dbReference type="InterPro" id="IPR029032">
    <property type="entry name" value="AhpD-like"/>
</dbReference>
<dbReference type="GO" id="GO:0004601">
    <property type="term" value="F:peroxidase activity"/>
    <property type="evidence" value="ECO:0007669"/>
    <property type="project" value="UniProtKB-KW"/>
</dbReference>
<sequence length="186" mass="20394">MSGSFLKSLPDNAAPPTIYTAFPEIYQPWAHMSEALMSGESPLSKAERELIFAYAAGLQKGEFVYIAHAEVAYALGVDGGLIERLLENPATVTVSAQLQPVLEYVRKLAQSPELIEQSDVDAIFDAGWSELVLHHIIGIVGRAAFMVKLTRGYGFVPLSREKAARHAQKRVAAGYVNLYPAFKKDE</sequence>
<dbReference type="SUPFAM" id="SSF69118">
    <property type="entry name" value="AhpD-like"/>
    <property type="match status" value="1"/>
</dbReference>
<dbReference type="Proteomes" id="UP000019095">
    <property type="component" value="Chromosome"/>
</dbReference>
<dbReference type="Gene3D" id="1.20.1290.10">
    <property type="entry name" value="AhpD-like"/>
    <property type="match status" value="1"/>
</dbReference>
<name>W0PFU5_ADVMD</name>
<keyword evidence="1" id="KW-0560">Oxidoreductase</keyword>
<reference evidence="1 2" key="1">
    <citation type="journal article" date="2014" name="Microbiology">
        <title>Unravelling the complete genome sequence of Advenella mimigardefordensis strain DPN7T and novel insights in the catabolism of the xenobiotic polythioester precursor 3,3'-dithiodipropionate.</title>
        <authorList>
            <person name="Wubbeler J.H."/>
            <person name="Hiessl S."/>
            <person name="Schuldes J."/>
            <person name="Thurmer A."/>
            <person name="Daniel R."/>
            <person name="Steinbuchel A."/>
        </authorList>
    </citation>
    <scope>NUCLEOTIDE SEQUENCE [LARGE SCALE GENOMIC DNA]</scope>
    <source>
        <strain evidence="2">DSM 17166 / LMG 22922 / DPN7</strain>
    </source>
</reference>
<dbReference type="OrthoDB" id="9808310at2"/>
<dbReference type="eggNOG" id="COG2128">
    <property type="taxonomic scope" value="Bacteria"/>
</dbReference>
<dbReference type="RefSeq" id="WP_025372797.1">
    <property type="nucleotide sequence ID" value="NZ_CP003915.1"/>
</dbReference>
<organism evidence="1 2">
    <name type="scientific">Advenella mimigardefordensis (strain DSM 17166 / LMG 22922 / DPN7)</name>
    <dbReference type="NCBI Taxonomy" id="1247726"/>
    <lineage>
        <taxon>Bacteria</taxon>
        <taxon>Pseudomonadati</taxon>
        <taxon>Pseudomonadota</taxon>
        <taxon>Betaproteobacteria</taxon>
        <taxon>Burkholderiales</taxon>
        <taxon>Alcaligenaceae</taxon>
    </lineage>
</organism>
<dbReference type="STRING" id="1247726.MIM_c20810"/>
<dbReference type="HOGENOM" id="CLU_082760_1_0_4"/>
<dbReference type="AlphaFoldDB" id="W0PFU5"/>
<dbReference type="PATRIC" id="fig|1247726.3.peg.2290"/>
<keyword evidence="2" id="KW-1185">Reference proteome</keyword>
<evidence type="ECO:0000313" key="2">
    <source>
        <dbReference type="Proteomes" id="UP000019095"/>
    </source>
</evidence>
<dbReference type="KEGG" id="amim:MIM_c20810"/>
<keyword evidence="1" id="KW-0575">Peroxidase</keyword>
<proteinExistence type="predicted"/>
<evidence type="ECO:0000313" key="1">
    <source>
        <dbReference type="EMBL" id="AHG64160.1"/>
    </source>
</evidence>
<gene>
    <name evidence="1" type="ORF">MIM_c20810</name>
</gene>
<accession>W0PFU5</accession>